<dbReference type="Pfam" id="PF06246">
    <property type="entry name" value="Isy1"/>
    <property type="match status" value="1"/>
</dbReference>
<dbReference type="PANTHER" id="PTHR13021">
    <property type="entry name" value="PRE-MRNA-SPLICING FACTOR ISY1"/>
    <property type="match status" value="1"/>
</dbReference>
<protein>
    <submittedName>
        <fullName evidence="4">EOG090X09UC</fullName>
    </submittedName>
</protein>
<comment type="similarity">
    <text evidence="2">Belongs to the ISY1 family.</text>
</comment>
<name>A0A4Y7NKL1_9CRUS</name>
<reference evidence="4" key="1">
    <citation type="submission" date="2018-08" db="EMBL/GenBank/DDBJ databases">
        <authorList>
            <person name="Cornetti L."/>
        </authorList>
    </citation>
    <scope>NUCLEOTIDE SEQUENCE</scope>
    <source>
        <strain evidence="4">DE-FRO-2-1</strain>
    </source>
</reference>
<dbReference type="Gene3D" id="1.10.287.660">
    <property type="entry name" value="Helix hairpin bin"/>
    <property type="match status" value="1"/>
</dbReference>
<evidence type="ECO:0000256" key="2">
    <source>
        <dbReference type="ARBA" id="ARBA00007002"/>
    </source>
</evidence>
<dbReference type="InterPro" id="IPR037200">
    <property type="entry name" value="Isy1_sf"/>
</dbReference>
<dbReference type="GO" id="GO:0000350">
    <property type="term" value="P:generation of catalytic spliceosome for second transesterification step"/>
    <property type="evidence" value="ECO:0007669"/>
    <property type="project" value="InterPro"/>
</dbReference>
<keyword evidence="3" id="KW-0539">Nucleus</keyword>
<evidence type="ECO:0000256" key="1">
    <source>
        <dbReference type="ARBA" id="ARBA00004123"/>
    </source>
</evidence>
<dbReference type="InterPro" id="IPR029012">
    <property type="entry name" value="Helix_hairpin_bin_sf"/>
</dbReference>
<dbReference type="GO" id="GO:0005634">
    <property type="term" value="C:nucleus"/>
    <property type="evidence" value="ECO:0007669"/>
    <property type="project" value="UniProtKB-SubCell"/>
</dbReference>
<accession>A0A4Y7NKL1</accession>
<gene>
    <name evidence="4" type="primary">EOG090X09UC</name>
</gene>
<dbReference type="SUPFAM" id="SSF140102">
    <property type="entry name" value="ISY1 domain-like"/>
    <property type="match status" value="1"/>
</dbReference>
<proteinExistence type="evidence at transcript level"/>
<comment type="subcellular location">
    <subcellularLocation>
        <location evidence="1">Nucleus</location>
    </subcellularLocation>
</comment>
<evidence type="ECO:0000313" key="4">
    <source>
        <dbReference type="EMBL" id="SVE93136.1"/>
    </source>
</evidence>
<dbReference type="InterPro" id="IPR009360">
    <property type="entry name" value="Isy1"/>
</dbReference>
<organism evidence="4">
    <name type="scientific">Moina brachiata</name>
    <dbReference type="NCBI Taxonomy" id="675436"/>
    <lineage>
        <taxon>Eukaryota</taxon>
        <taxon>Metazoa</taxon>
        <taxon>Ecdysozoa</taxon>
        <taxon>Arthropoda</taxon>
        <taxon>Crustacea</taxon>
        <taxon>Branchiopoda</taxon>
        <taxon>Diplostraca</taxon>
        <taxon>Cladocera</taxon>
        <taxon>Anomopoda</taxon>
        <taxon>Moinidae</taxon>
        <taxon>Moina</taxon>
    </lineage>
</organism>
<dbReference type="FunFam" id="1.10.287.660:FF:000001">
    <property type="entry name" value="pre-mRNA-splicing factor ISY1 homolog"/>
    <property type="match status" value="1"/>
</dbReference>
<dbReference type="EMBL" id="LR023517">
    <property type="protein sequence ID" value="SVE93136.1"/>
    <property type="molecule type" value="mRNA"/>
</dbReference>
<dbReference type="AlphaFoldDB" id="A0A4Y7NKL1"/>
<sequence length="287" mass="33065">MMSIKSSCAQHCMATTSRISLAGSQLGTLAKDRRPYLASECKDLKECERWRREILREISKKVTQIQNAGLGEFRIRDLNDEINKLLREKYHWEVQIFNLGGPNYRRIGPRYLDREGREVPGNRGYRYFGAARDLPGVRELFEQEPMPIPKKSRAELMKDIDADYYGYRDDDDGLLIPLEQEAEKEAIAKAVAEWKAKKESGTLNSGKAFEENIYASRQIKDGSMLADSDEEMETEAPRFVAHVEVPSQKEVEEAILLRKKQELLEKYVSADLLKETEETSKQVHDMK</sequence>
<evidence type="ECO:0000256" key="3">
    <source>
        <dbReference type="ARBA" id="ARBA00023242"/>
    </source>
</evidence>